<accession>A0ABR4AYC9</accession>
<sequence length="201" mass="22054">MDIEAQSCQFSRASTAIDQTAFSLSSPLHTPFSQLALAIQNLNGKTILVMVPVQKAANGEQAWTRIRELAREASIAHQLEDWTQGIFAKQAVGTAKIQQVPYLSFAVLLCICHPRADMVTFRPRRAMTQIPLCASESACMNTSMIRYSPKLLNTQAYCPGSATISLATSASPSRLRRPRILTARMSSSYPECLIESRSLGC</sequence>
<organism evidence="1 2">
    <name type="scientific">Lepraria finkii</name>
    <dbReference type="NCBI Taxonomy" id="1340010"/>
    <lineage>
        <taxon>Eukaryota</taxon>
        <taxon>Fungi</taxon>
        <taxon>Dikarya</taxon>
        <taxon>Ascomycota</taxon>
        <taxon>Pezizomycotina</taxon>
        <taxon>Lecanoromycetes</taxon>
        <taxon>OSLEUM clade</taxon>
        <taxon>Lecanoromycetidae</taxon>
        <taxon>Lecanorales</taxon>
        <taxon>Lecanorineae</taxon>
        <taxon>Stereocaulaceae</taxon>
        <taxon>Lepraria</taxon>
    </lineage>
</organism>
<proteinExistence type="predicted"/>
<evidence type="ECO:0000313" key="2">
    <source>
        <dbReference type="Proteomes" id="UP001590951"/>
    </source>
</evidence>
<reference evidence="1 2" key="1">
    <citation type="submission" date="2024-09" db="EMBL/GenBank/DDBJ databases">
        <title>Rethinking Asexuality: The Enigmatic Case of Functional Sexual Genes in Lepraria (Stereocaulaceae).</title>
        <authorList>
            <person name="Doellman M."/>
            <person name="Sun Y."/>
            <person name="Barcenas-Pena A."/>
            <person name="Lumbsch H.T."/>
            <person name="Grewe F."/>
        </authorList>
    </citation>
    <scope>NUCLEOTIDE SEQUENCE [LARGE SCALE GENOMIC DNA]</scope>
    <source>
        <strain evidence="1 2">Grewe 0041</strain>
    </source>
</reference>
<gene>
    <name evidence="1" type="ORF">ABVK25_009053</name>
</gene>
<name>A0ABR4AYC9_9LECA</name>
<dbReference type="Proteomes" id="UP001590951">
    <property type="component" value="Unassembled WGS sequence"/>
</dbReference>
<comment type="caution">
    <text evidence="1">The sequence shown here is derived from an EMBL/GenBank/DDBJ whole genome shotgun (WGS) entry which is preliminary data.</text>
</comment>
<protein>
    <submittedName>
        <fullName evidence="1">Uncharacterized protein</fullName>
    </submittedName>
</protein>
<dbReference type="EMBL" id="JBHFEH010000044">
    <property type="protein sequence ID" value="KAL2050667.1"/>
    <property type="molecule type" value="Genomic_DNA"/>
</dbReference>
<evidence type="ECO:0000313" key="1">
    <source>
        <dbReference type="EMBL" id="KAL2050667.1"/>
    </source>
</evidence>
<keyword evidence="2" id="KW-1185">Reference proteome</keyword>